<dbReference type="InterPro" id="IPR038413">
    <property type="entry name" value="FTO_C_sf"/>
</dbReference>
<evidence type="ECO:0000256" key="16">
    <source>
        <dbReference type="ARBA" id="ARBA00032950"/>
    </source>
</evidence>
<dbReference type="GO" id="GO:0040014">
    <property type="term" value="P:regulation of multicellular organism growth"/>
    <property type="evidence" value="ECO:0007669"/>
    <property type="project" value="InterPro"/>
</dbReference>
<keyword evidence="11" id="KW-0539">Nucleus</keyword>
<dbReference type="Gene3D" id="2.60.120.590">
    <property type="entry name" value="Alpha-ketoglutarate-dependent dioxygenase AlkB-like"/>
    <property type="match status" value="1"/>
</dbReference>
<dbReference type="GO" id="GO:0016607">
    <property type="term" value="C:nuclear speck"/>
    <property type="evidence" value="ECO:0007669"/>
    <property type="project" value="UniProtKB-SubCell"/>
</dbReference>
<dbReference type="Proteomes" id="UP001162640">
    <property type="component" value="Unassembled WGS sequence"/>
</dbReference>
<reference evidence="25" key="1">
    <citation type="journal article" date="2023" name="Commun. Biol.">
        <title>Genome analysis of Parmales, the sister group of diatoms, reveals the evolutionary specialization of diatoms from phago-mixotrophs to photoautotrophs.</title>
        <authorList>
            <person name="Ban H."/>
            <person name="Sato S."/>
            <person name="Yoshikawa S."/>
            <person name="Yamada K."/>
            <person name="Nakamura Y."/>
            <person name="Ichinomiya M."/>
            <person name="Sato N."/>
            <person name="Blanc-Mathieu R."/>
            <person name="Endo H."/>
            <person name="Kuwata A."/>
            <person name="Ogata H."/>
        </authorList>
    </citation>
    <scope>NUCLEOTIDE SEQUENCE [LARGE SCALE GENOMIC DNA]</scope>
</reference>
<comment type="similarity">
    <text evidence="3">Belongs to the fto family.</text>
</comment>
<comment type="catalytic activity">
    <reaction evidence="20">
        <text>a 5'-end (N(7)-methyl 5'-triphosphoguanosine)-(N(6),2'-O-dimethyladenosine) in U6 snRNA + 2-oxoglutarate + O2 = a 5'-end (N(7)-methyl 5'-triphosphoguanosine)-(2'-O-methyladenosine) in U6 snRNA + formaldehyde + succinate + CO2</text>
        <dbReference type="Rhea" id="RHEA:57904"/>
        <dbReference type="Rhea" id="RHEA-COMP:15030"/>
        <dbReference type="Rhea" id="RHEA-COMP:15031"/>
        <dbReference type="ChEBI" id="CHEBI:15379"/>
        <dbReference type="ChEBI" id="CHEBI:16526"/>
        <dbReference type="ChEBI" id="CHEBI:16810"/>
        <dbReference type="ChEBI" id="CHEBI:16842"/>
        <dbReference type="ChEBI" id="CHEBI:30031"/>
        <dbReference type="ChEBI" id="CHEBI:85958"/>
        <dbReference type="ChEBI" id="CHEBI:85959"/>
    </reaction>
</comment>
<name>A0A9W7A0R7_9STRA</name>
<protein>
    <recommendedName>
        <fullName evidence="5">Alpha-ketoglutarate-dependent dioxygenase FTO</fullName>
        <ecNumber evidence="4">1.14.11.53</ecNumber>
    </recommendedName>
    <alternativeName>
        <fullName evidence="12">U6 small nuclear RNA (2'-O-methyladenosine-N(6)-)-demethylase FTO</fullName>
    </alternativeName>
    <alternativeName>
        <fullName evidence="13">U6 small nuclear RNA N(6)-methyladenosine-demethylase FTO</fullName>
    </alternativeName>
    <alternativeName>
        <fullName evidence="15">mRNA (2'-O-methyladenosine-N(6)-)-demethylase FTO</fullName>
    </alternativeName>
    <alternativeName>
        <fullName evidence="16">mRNA N(6)-methyladenosine demethylase FTO</fullName>
    </alternativeName>
    <alternativeName>
        <fullName evidence="14">tRNA N1-methyl adenine demethylase FTO</fullName>
    </alternativeName>
</protein>
<evidence type="ECO:0000256" key="19">
    <source>
        <dbReference type="ARBA" id="ARBA00048158"/>
    </source>
</evidence>
<evidence type="ECO:0000256" key="6">
    <source>
        <dbReference type="ARBA" id="ARBA00022490"/>
    </source>
</evidence>
<comment type="catalytic activity">
    <reaction evidence="21">
        <text>N(6)-methyladenosine in U6 snRNA + 2-oxoglutarate + O2 = adenosine in U6 snRNA + formaldehyde + succinate + CO2</text>
        <dbReference type="Rhea" id="RHEA:57900"/>
        <dbReference type="Rhea" id="RHEA-COMP:13573"/>
        <dbReference type="Rhea" id="RHEA-COMP:13574"/>
        <dbReference type="ChEBI" id="CHEBI:15379"/>
        <dbReference type="ChEBI" id="CHEBI:16526"/>
        <dbReference type="ChEBI" id="CHEBI:16810"/>
        <dbReference type="ChEBI" id="CHEBI:16842"/>
        <dbReference type="ChEBI" id="CHEBI:30031"/>
        <dbReference type="ChEBI" id="CHEBI:74411"/>
        <dbReference type="ChEBI" id="CHEBI:74449"/>
    </reaction>
</comment>
<dbReference type="Gene3D" id="1.20.58.1470">
    <property type="entry name" value="FTO C-terminal domain"/>
    <property type="match status" value="1"/>
</dbReference>
<keyword evidence="7" id="KW-0479">Metal-binding</keyword>
<feature type="domain" description="Alpha-ketoglutarate-dependent dioxygenase FTO catalytic" evidence="23">
    <location>
        <begin position="32"/>
        <end position="307"/>
    </location>
</feature>
<evidence type="ECO:0000313" key="24">
    <source>
        <dbReference type="EMBL" id="GMH59919.1"/>
    </source>
</evidence>
<evidence type="ECO:0000256" key="14">
    <source>
        <dbReference type="ARBA" id="ARBA00030557"/>
    </source>
</evidence>
<evidence type="ECO:0000256" key="17">
    <source>
        <dbReference type="ARBA" id="ARBA00046452"/>
    </source>
</evidence>
<dbReference type="AlphaFoldDB" id="A0A9W7A0R7"/>
<dbReference type="GO" id="GO:1990931">
    <property type="term" value="F:mRNA N6-methyladenosine dioxygenase activity"/>
    <property type="evidence" value="ECO:0007669"/>
    <property type="project" value="UniProtKB-EC"/>
</dbReference>
<evidence type="ECO:0000256" key="10">
    <source>
        <dbReference type="ARBA" id="ARBA00023004"/>
    </source>
</evidence>
<evidence type="ECO:0000313" key="25">
    <source>
        <dbReference type="Proteomes" id="UP001162640"/>
    </source>
</evidence>
<dbReference type="EC" id="1.14.11.53" evidence="4"/>
<keyword evidence="9" id="KW-0560">Oxidoreductase</keyword>
<evidence type="ECO:0000256" key="8">
    <source>
        <dbReference type="ARBA" id="ARBA00022964"/>
    </source>
</evidence>
<comment type="catalytic activity">
    <reaction evidence="19">
        <text>an N(6)-methyladenosine in mRNA + 2-oxoglutarate + O2 = an adenosine in mRNA + formaldehyde + succinate + CO2</text>
        <dbReference type="Rhea" id="RHEA:49520"/>
        <dbReference type="Rhea" id="RHEA-COMP:12414"/>
        <dbReference type="Rhea" id="RHEA-COMP:12417"/>
        <dbReference type="ChEBI" id="CHEBI:15379"/>
        <dbReference type="ChEBI" id="CHEBI:16526"/>
        <dbReference type="ChEBI" id="CHEBI:16810"/>
        <dbReference type="ChEBI" id="CHEBI:16842"/>
        <dbReference type="ChEBI" id="CHEBI:30031"/>
        <dbReference type="ChEBI" id="CHEBI:74411"/>
        <dbReference type="ChEBI" id="CHEBI:74449"/>
        <dbReference type="EC" id="1.14.11.53"/>
    </reaction>
</comment>
<dbReference type="InterPro" id="IPR024366">
    <property type="entry name" value="FTO_C"/>
</dbReference>
<dbReference type="SMART" id="SM01223">
    <property type="entry name" value="FTO_NTD"/>
    <property type="match status" value="1"/>
</dbReference>
<evidence type="ECO:0000256" key="15">
    <source>
        <dbReference type="ARBA" id="ARBA00032169"/>
    </source>
</evidence>
<evidence type="ECO:0000256" key="18">
    <source>
        <dbReference type="ARBA" id="ARBA00047457"/>
    </source>
</evidence>
<gene>
    <name evidence="24" type="ORF">TL16_g02928</name>
</gene>
<dbReference type="GO" id="GO:0042245">
    <property type="term" value="P:RNA repair"/>
    <property type="evidence" value="ECO:0007669"/>
    <property type="project" value="InterPro"/>
</dbReference>
<dbReference type="GO" id="GO:0006307">
    <property type="term" value="P:DNA alkylation repair"/>
    <property type="evidence" value="ECO:0007669"/>
    <property type="project" value="InterPro"/>
</dbReference>
<comment type="catalytic activity">
    <reaction evidence="22">
        <text>a 5'-end (N(7)-methyl 5'-triphosphoguanosine)-(N(6),2'-O-dimethyladenosine) in mRNA + 2-oxoglutarate + O2 = a 5'-end (N(7)-methyl 5'-triphosphoguanosine)-(2'-O-methyladenosine) in mRNA + formaldehyde + succinate + CO2</text>
        <dbReference type="Rhea" id="RHEA:57896"/>
        <dbReference type="Rhea" id="RHEA-COMP:11518"/>
        <dbReference type="Rhea" id="RHEA-COMP:11519"/>
        <dbReference type="ChEBI" id="CHEBI:15379"/>
        <dbReference type="ChEBI" id="CHEBI:16526"/>
        <dbReference type="ChEBI" id="CHEBI:16810"/>
        <dbReference type="ChEBI" id="CHEBI:16842"/>
        <dbReference type="ChEBI" id="CHEBI:30031"/>
        <dbReference type="ChEBI" id="CHEBI:85958"/>
        <dbReference type="ChEBI" id="CHEBI:85959"/>
    </reaction>
</comment>
<dbReference type="GO" id="GO:0005737">
    <property type="term" value="C:cytoplasm"/>
    <property type="evidence" value="ECO:0007669"/>
    <property type="project" value="UniProtKB-SubCell"/>
</dbReference>
<evidence type="ECO:0000256" key="21">
    <source>
        <dbReference type="ARBA" id="ARBA00049056"/>
    </source>
</evidence>
<dbReference type="InterPro" id="IPR032868">
    <property type="entry name" value="FTO"/>
</dbReference>
<evidence type="ECO:0000256" key="12">
    <source>
        <dbReference type="ARBA" id="ARBA00030404"/>
    </source>
</evidence>
<comment type="caution">
    <text evidence="24">The sequence shown here is derived from an EMBL/GenBank/DDBJ whole genome shotgun (WGS) entry which is preliminary data.</text>
</comment>
<evidence type="ECO:0000256" key="3">
    <source>
        <dbReference type="ARBA" id="ARBA00006264"/>
    </source>
</evidence>
<evidence type="ECO:0000256" key="7">
    <source>
        <dbReference type="ARBA" id="ARBA00022723"/>
    </source>
</evidence>
<evidence type="ECO:0000256" key="13">
    <source>
        <dbReference type="ARBA" id="ARBA00030546"/>
    </source>
</evidence>
<evidence type="ECO:0000256" key="1">
    <source>
        <dbReference type="ARBA" id="ARBA00004324"/>
    </source>
</evidence>
<keyword evidence="8" id="KW-0223">Dioxygenase</keyword>
<sequence>MSSKLSQPSYPLPFPSTFSPQPSSTTWLTPSSPSYSTALSTCYLGLKTSLKPTHPFPSLSHTQILHSLQSLETSHHYQTDVTQPFGLTTKLSKTYVTRCLLGDPGTTYKYLGLRMFSSDWNSIGSGVIKRMSEEMSKEVDSELKDLSKVKPIKGRSCFSVSLINRMESYTSKSKLKLEPTFETDRVTVSWHADSSLEHYSTIGVYHVIVNEKREVVEDEKEEGKCWRIACKVVPDAEGPNASTRTSKISDTSEPSPQYPLISVPLKNKSIYYMLDDFNHHHQHAVLSPSSEGRRTVRYSSTHRLLRYGNNVEEMFEKLDNVIKGFNSKSLKQIKKEFNCEREVEGEWIRQFYIQGKKHWSLKWGEWEDRVKKLFEGWERLEGRAGEVVEWMWKAVMGKLNR</sequence>
<evidence type="ECO:0000256" key="9">
    <source>
        <dbReference type="ARBA" id="ARBA00023002"/>
    </source>
</evidence>
<evidence type="ECO:0000256" key="22">
    <source>
        <dbReference type="ARBA" id="ARBA00049565"/>
    </source>
</evidence>
<comment type="subunit">
    <text evidence="17">Monomer. May also exist as homodimer.</text>
</comment>
<evidence type="ECO:0000259" key="23">
    <source>
        <dbReference type="SMART" id="SM01223"/>
    </source>
</evidence>
<accession>A0A9W7A0R7</accession>
<evidence type="ECO:0000256" key="11">
    <source>
        <dbReference type="ARBA" id="ARBA00023242"/>
    </source>
</evidence>
<evidence type="ECO:0000256" key="4">
    <source>
        <dbReference type="ARBA" id="ARBA00012931"/>
    </source>
</evidence>
<evidence type="ECO:0000256" key="2">
    <source>
        <dbReference type="ARBA" id="ARBA00004496"/>
    </source>
</evidence>
<keyword evidence="10" id="KW-0408">Iron</keyword>
<dbReference type="GO" id="GO:0035516">
    <property type="term" value="F:broad specificity oxidative DNA demethylase activity"/>
    <property type="evidence" value="ECO:0007669"/>
    <property type="project" value="InterPro"/>
</dbReference>
<dbReference type="PANTHER" id="PTHR31291:SF2">
    <property type="entry name" value="ALPHA-KETOGLUTARATE-DEPENDENT DIOXYGENASE FTO"/>
    <property type="match status" value="1"/>
</dbReference>
<keyword evidence="6" id="KW-0963">Cytoplasm</keyword>
<dbReference type="PANTHER" id="PTHR31291">
    <property type="entry name" value="ALPHA-KETOGLUTARATE-DEPENDENT DIOXYGENASE FTO"/>
    <property type="match status" value="1"/>
</dbReference>
<dbReference type="GO" id="GO:0008198">
    <property type="term" value="F:ferrous iron binding"/>
    <property type="evidence" value="ECO:0007669"/>
    <property type="project" value="TreeGrafter"/>
</dbReference>
<dbReference type="EMBL" id="BLQM01000074">
    <property type="protein sequence ID" value="GMH59919.1"/>
    <property type="molecule type" value="Genomic_DNA"/>
</dbReference>
<evidence type="ECO:0000256" key="5">
    <source>
        <dbReference type="ARBA" id="ARBA00013477"/>
    </source>
</evidence>
<dbReference type="InterPro" id="IPR024367">
    <property type="entry name" value="FTO_cat_dom"/>
</dbReference>
<evidence type="ECO:0000256" key="20">
    <source>
        <dbReference type="ARBA" id="ARBA00048582"/>
    </source>
</evidence>
<comment type="subcellular location">
    <subcellularLocation>
        <location evidence="2">Cytoplasm</location>
    </subcellularLocation>
    <subcellularLocation>
        <location evidence="1">Nucleus speckle</location>
    </subcellularLocation>
</comment>
<dbReference type="Pfam" id="PF12934">
    <property type="entry name" value="FTO_CTD"/>
    <property type="match status" value="1"/>
</dbReference>
<proteinExistence type="inferred from homology"/>
<comment type="catalytic activity">
    <reaction evidence="18">
        <text>an N(1)-methyladenosine in tRNA + 2-oxoglutarate + O2 = an adenosine in tRNA + formaldehyde + succinate + CO2</text>
        <dbReference type="Rhea" id="RHEA:54576"/>
        <dbReference type="Rhea" id="RHEA-COMP:10242"/>
        <dbReference type="Rhea" id="RHEA-COMP:12312"/>
        <dbReference type="ChEBI" id="CHEBI:15379"/>
        <dbReference type="ChEBI" id="CHEBI:16526"/>
        <dbReference type="ChEBI" id="CHEBI:16810"/>
        <dbReference type="ChEBI" id="CHEBI:16842"/>
        <dbReference type="ChEBI" id="CHEBI:30031"/>
        <dbReference type="ChEBI" id="CHEBI:74411"/>
        <dbReference type="ChEBI" id="CHEBI:74491"/>
    </reaction>
</comment>
<organism evidence="24 25">
    <name type="scientific">Triparma laevis f. inornata</name>
    <dbReference type="NCBI Taxonomy" id="1714386"/>
    <lineage>
        <taxon>Eukaryota</taxon>
        <taxon>Sar</taxon>
        <taxon>Stramenopiles</taxon>
        <taxon>Ochrophyta</taxon>
        <taxon>Bolidophyceae</taxon>
        <taxon>Parmales</taxon>
        <taxon>Triparmaceae</taxon>
        <taxon>Triparma</taxon>
    </lineage>
</organism>
<dbReference type="Pfam" id="PF12933">
    <property type="entry name" value="FTO_NTD"/>
    <property type="match status" value="2"/>
</dbReference>
<dbReference type="InterPro" id="IPR037151">
    <property type="entry name" value="AlkB-like_sf"/>
</dbReference>